<feature type="domain" description="SH2" evidence="3">
    <location>
        <begin position="51"/>
        <end position="144"/>
    </location>
</feature>
<dbReference type="Pfam" id="PF00017">
    <property type="entry name" value="SH2"/>
    <property type="match status" value="1"/>
</dbReference>
<dbReference type="OrthoDB" id="9938362at2759"/>
<dbReference type="PANTHER" id="PTHR14247">
    <property type="entry name" value="BREAST CANCER ANTI-ESTROGEN RESISTANCE PROTEIN 3 HOMOLOG-LIKE PROTEIN"/>
    <property type="match status" value="1"/>
</dbReference>
<reference evidence="7" key="4">
    <citation type="submission" date="2019-12" db="UniProtKB">
        <authorList>
            <consortium name="WormBaseParasite"/>
        </authorList>
    </citation>
    <scope>IDENTIFICATION</scope>
</reference>
<dbReference type="EMBL" id="LN856907">
    <property type="protein sequence ID" value="CDP93798.1"/>
    <property type="molecule type" value="Genomic_DNA"/>
</dbReference>
<accession>A0A4E9FSH6</accession>
<evidence type="ECO:0000259" key="3">
    <source>
        <dbReference type="PROSITE" id="PS50001"/>
    </source>
</evidence>
<dbReference type="RefSeq" id="XP_042937084.1">
    <property type="nucleotide sequence ID" value="XM_043081150.1"/>
</dbReference>
<dbReference type="WBParaSite" id="Bm1235b.1">
    <property type="protein sequence ID" value="Bm1235b.1"/>
    <property type="gene ID" value="WBGene00221496"/>
</dbReference>
<keyword evidence="2" id="KW-0472">Membrane</keyword>
<evidence type="ECO:0000256" key="2">
    <source>
        <dbReference type="SAM" id="Phobius"/>
    </source>
</evidence>
<dbReference type="Gene3D" id="3.30.505.10">
    <property type="entry name" value="SH2 domain"/>
    <property type="match status" value="1"/>
</dbReference>
<dbReference type="OMA" id="KWNNRHY"/>
<organism evidence="6 7">
    <name type="scientific">Brugia malayi</name>
    <name type="common">Filarial nematode worm</name>
    <dbReference type="NCBI Taxonomy" id="6279"/>
    <lineage>
        <taxon>Eukaryota</taxon>
        <taxon>Metazoa</taxon>
        <taxon>Ecdysozoa</taxon>
        <taxon>Nematoda</taxon>
        <taxon>Chromadorea</taxon>
        <taxon>Rhabditida</taxon>
        <taxon>Spirurina</taxon>
        <taxon>Spiruromorpha</taxon>
        <taxon>Filarioidea</taxon>
        <taxon>Onchocercidae</taxon>
        <taxon>Brugia</taxon>
    </lineage>
</organism>
<keyword evidence="1" id="KW-0727">SH2 domain</keyword>
<evidence type="ECO:0000313" key="6">
    <source>
        <dbReference type="Proteomes" id="UP000006672"/>
    </source>
</evidence>
<dbReference type="SUPFAM" id="SSF55550">
    <property type="entry name" value="SH2 domain"/>
    <property type="match status" value="1"/>
</dbReference>
<reference evidence="5" key="3">
    <citation type="submission" date="2019-04" db="EMBL/GenBank/DDBJ databases">
        <authorList>
            <person name="Howe K."/>
            <person name="Paulini M."/>
            <person name="Williams G."/>
        </authorList>
    </citation>
    <scope>NUCLEOTIDE SEQUENCE [LARGE SCALE GENOMIC DNA]</scope>
    <source>
        <strain evidence="5">FR3</strain>
    </source>
</reference>
<dbReference type="AlphaFoldDB" id="A0A0K0IUF2"/>
<dbReference type="InterPro" id="IPR051853">
    <property type="entry name" value="SH2-Ras-GEF_adapter"/>
</dbReference>
<dbReference type="PRINTS" id="PR00401">
    <property type="entry name" value="SH2DOMAIN"/>
</dbReference>
<gene>
    <name evidence="4 7 8" type="ORF">Bm1235</name>
    <name evidence="5" type="ORF">BM_BM1235</name>
    <name evidence="4" type="ORF">BM_Bm1235</name>
</gene>
<dbReference type="STRING" id="6279.A0A0K0IUF2"/>
<dbReference type="PROSITE" id="PS50001">
    <property type="entry name" value="SH2"/>
    <property type="match status" value="1"/>
</dbReference>
<dbReference type="CTD" id="66057677"/>
<protein>
    <submittedName>
        <fullName evidence="4">Bm1235, isoform b</fullName>
    </submittedName>
    <submittedName>
        <fullName evidence="7">SH2 domain-containing protein</fullName>
    </submittedName>
</protein>
<dbReference type="Proteomes" id="UP000006672">
    <property type="component" value="Unassembled WGS sequence"/>
</dbReference>
<evidence type="ECO:0000256" key="1">
    <source>
        <dbReference type="PROSITE-ProRule" id="PRU00191"/>
    </source>
</evidence>
<keyword evidence="6" id="KW-1185">Reference proteome</keyword>
<dbReference type="SMART" id="SM00252">
    <property type="entry name" value="SH2"/>
    <property type="match status" value="1"/>
</dbReference>
<sequence length="178" mass="20417">MQPGSSASSLSSILASNKRLKKNNRTKTTTVFLKQSTECNKNLKLLGNFIWYHGRLGKKATCELLQQNGQFLVRSARSKVDLQIKVVLSVKWNNRHYHFGIKKNGTYFSIEELQFDSIVQLISFYFTSKHPLTKRSKAILLQPLYRCVEFDAPYVLRGALNLAFVCAVVIFLYTFTIK</sequence>
<dbReference type="WormBase" id="Bm1235b">
    <property type="protein sequence ID" value="BM25228"/>
    <property type="gene ID" value="WBGene00221496"/>
</dbReference>
<dbReference type="PANTHER" id="PTHR14247:SF8">
    <property type="entry name" value="RAS-GEF DOMAIN-CONTAINING PROTEIN"/>
    <property type="match status" value="1"/>
</dbReference>
<reference evidence="4" key="2">
    <citation type="submission" date="2012-12" db="EMBL/GenBank/DDBJ databases">
        <authorList>
            <person name="Gao Y.W."/>
            <person name="Fan S.T."/>
            <person name="Sun H.T."/>
            <person name="Wang Z."/>
            <person name="Gao X.L."/>
            <person name="Li Y.G."/>
            <person name="Wang T.C."/>
            <person name="Zhang K."/>
            <person name="Xu W.W."/>
            <person name="Yu Z.J."/>
            <person name="Xia X.Z."/>
        </authorList>
    </citation>
    <scope>NUCLEOTIDE SEQUENCE</scope>
    <source>
        <strain evidence="4">FR3</strain>
    </source>
</reference>
<name>A0A0K0IUF2_BRUMA</name>
<evidence type="ECO:0000313" key="7">
    <source>
        <dbReference type="WBParaSite" id="Bm1235b.1"/>
    </source>
</evidence>
<dbReference type="InterPro" id="IPR036860">
    <property type="entry name" value="SH2_dom_sf"/>
</dbReference>
<dbReference type="EMBL" id="CAAKNF010000195">
    <property type="protein sequence ID" value="VIO97490.1"/>
    <property type="molecule type" value="Genomic_DNA"/>
</dbReference>
<proteinExistence type="predicted"/>
<reference evidence="4 6" key="1">
    <citation type="journal article" date="2007" name="Science">
        <title>Draft genome of the filarial nematode parasite Brugia malayi.</title>
        <authorList>
            <person name="Ghedin E."/>
            <person name="Wang S."/>
            <person name="Spiro D."/>
            <person name="Caler E."/>
            <person name="Zhao Q."/>
            <person name="Crabtree J."/>
            <person name="Allen J.E."/>
            <person name="Delcher A.L."/>
            <person name="Guiliano D.B."/>
            <person name="Miranda-Saavedra D."/>
            <person name="Angiuoli S.V."/>
            <person name="Creasy T."/>
            <person name="Amedeo P."/>
            <person name="Haas B."/>
            <person name="El-Sayed N.M."/>
            <person name="Wortman J.R."/>
            <person name="Feldblyum T."/>
            <person name="Tallon L."/>
            <person name="Schatz M."/>
            <person name="Shumway M."/>
            <person name="Koo H."/>
            <person name="Salzberg S.L."/>
            <person name="Schobel S."/>
            <person name="Pertea M."/>
            <person name="Pop M."/>
            <person name="White O."/>
            <person name="Barton G.J."/>
            <person name="Carlow C.K."/>
            <person name="Crawford M.J."/>
            <person name="Daub J."/>
            <person name="Dimmic M.W."/>
            <person name="Estes C.F."/>
            <person name="Foster J.M."/>
            <person name="Ganatra M."/>
            <person name="Gregory W.F."/>
            <person name="Johnson N.M."/>
            <person name="Jin J."/>
            <person name="Komuniecki R."/>
            <person name="Korf I."/>
            <person name="Kumar S."/>
            <person name="Laney S."/>
            <person name="Li B.W."/>
            <person name="Li W."/>
            <person name="Lindblom T.H."/>
            <person name="Lustigman S."/>
            <person name="Ma D."/>
            <person name="Maina C.V."/>
            <person name="Martin D.M."/>
            <person name="McCarter J.P."/>
            <person name="McReynolds L."/>
            <person name="Mitreva M."/>
            <person name="Nutman T.B."/>
            <person name="Parkinson J."/>
            <person name="Peregrin-Alvarez J.M."/>
            <person name="Poole C."/>
            <person name="Ren Q."/>
            <person name="Saunders L."/>
            <person name="Sluder A.E."/>
            <person name="Smith K."/>
            <person name="Stanke M."/>
            <person name="Unnasch T.R."/>
            <person name="Ware J."/>
            <person name="Wei A.D."/>
            <person name="Weil G."/>
            <person name="Williams D.J."/>
            <person name="Zhang Y."/>
            <person name="Williams S.A."/>
            <person name="Fraser-Liggett C."/>
            <person name="Slatko B."/>
            <person name="Blaxter M.L."/>
            <person name="Scott A.L."/>
        </authorList>
    </citation>
    <scope>NUCLEOTIDE SEQUENCE</scope>
    <source>
        <strain evidence="4 6">FR3</strain>
    </source>
</reference>
<dbReference type="InterPro" id="IPR000980">
    <property type="entry name" value="SH2"/>
</dbReference>
<evidence type="ECO:0000313" key="8">
    <source>
        <dbReference type="WormBase" id="Bm1235b"/>
    </source>
</evidence>
<evidence type="ECO:0000313" key="4">
    <source>
        <dbReference type="EMBL" id="CDP93798.1"/>
    </source>
</evidence>
<keyword evidence="2" id="KW-0812">Transmembrane</keyword>
<feature type="transmembrane region" description="Helical" evidence="2">
    <location>
        <begin position="154"/>
        <end position="175"/>
    </location>
</feature>
<dbReference type="GeneID" id="66057677"/>
<accession>A0A0K0IUF2</accession>
<evidence type="ECO:0000313" key="5">
    <source>
        <dbReference type="EMBL" id="VIO97490.1"/>
    </source>
</evidence>
<keyword evidence="2" id="KW-1133">Transmembrane helix</keyword>